<reference evidence="3 4" key="1">
    <citation type="journal article" date="2018" name="Science">
        <title>The opium poppy genome and morphinan production.</title>
        <authorList>
            <person name="Guo L."/>
            <person name="Winzer T."/>
            <person name="Yang X."/>
            <person name="Li Y."/>
            <person name="Ning Z."/>
            <person name="He Z."/>
            <person name="Teodor R."/>
            <person name="Lu Y."/>
            <person name="Bowser T.A."/>
            <person name="Graham I.A."/>
            <person name="Ye K."/>
        </authorList>
    </citation>
    <scope>NUCLEOTIDE SEQUENCE [LARGE SCALE GENOMIC DNA]</scope>
    <source>
        <strain evidence="4">cv. HN1</strain>
        <tissue evidence="3">Leaves</tissue>
    </source>
</reference>
<feature type="compositionally biased region" description="Polar residues" evidence="1">
    <location>
        <begin position="498"/>
        <end position="514"/>
    </location>
</feature>
<dbReference type="Proteomes" id="UP000316621">
    <property type="component" value="Chromosome 4"/>
</dbReference>
<dbReference type="OMA" id="LCIFRVQ"/>
<dbReference type="InterPro" id="IPR037488">
    <property type="entry name" value="At2g33490-like"/>
</dbReference>
<protein>
    <recommendedName>
        <fullName evidence="2">BAR domain-containing protein</fullName>
    </recommendedName>
</protein>
<evidence type="ECO:0000259" key="2">
    <source>
        <dbReference type="Pfam" id="PF03114"/>
    </source>
</evidence>
<evidence type="ECO:0000256" key="1">
    <source>
        <dbReference type="SAM" id="MobiDB-lite"/>
    </source>
</evidence>
<feature type="region of interest" description="Disordered" evidence="1">
    <location>
        <begin position="308"/>
        <end position="328"/>
    </location>
</feature>
<accession>A0A4Y7JEX9</accession>
<dbReference type="InterPro" id="IPR027267">
    <property type="entry name" value="AH/BAR_dom_sf"/>
</dbReference>
<dbReference type="CDD" id="cd07307">
    <property type="entry name" value="BAR"/>
    <property type="match status" value="1"/>
</dbReference>
<evidence type="ECO:0000313" key="4">
    <source>
        <dbReference type="Proteomes" id="UP000316621"/>
    </source>
</evidence>
<sequence length="588" mass="64851">MKSSLKKLKGFALHHHHRHDGKDKRDLLNPSAQLDELAQASQDMLDMRNCYDTLLSAAAATANSAYEFSESLREMGTCLLEKTALNDDEESGRALLMLGKVQFELQKLVDSYRSHIFQTITTPSESLLNELRTVEEMKRQCDEKRNVYEYMLAAHREKGKSKTSKGETFSSQQLQMAHEEYDEEATLFVFRLKSLKQGQTRSLLTQAARHHAAQVNFFSKGLKSLEALDQVDLSLLPQVSIADTAQENIDRSYPDLQTFHREPKTGSHSAPIFPEKKYDTAERIRQLRPSASRKFHTYVLPTPLDAKSTIPARLSNPAPSERRASMSSAHNLWYSSPLEPRKYEKDSRDDKLLGLSSIKAQSVLKESNINSVSNKLPPPLAEGFSLPQYDPRTADTKKPRRNAYSGPISSKSWSTKPSLSSSGPITSMEHPGLVPGMLSRVPLPTSSPPKVSPSASPPLLSSPKISELHELPRPPTFGTSTNKMLPLVGHSAPLGRSQDISMTNKTPLTPSNAASPLPMPPQTVPRSFSIPSSGQRAMALHVAKLLETNKEKAEEAASPPLTPISLANTKPVLTNSEVVRTAPRGGGD</sequence>
<dbReference type="Pfam" id="PF03114">
    <property type="entry name" value="BAR"/>
    <property type="match status" value="1"/>
</dbReference>
<feature type="region of interest" description="Disordered" evidence="1">
    <location>
        <begin position="1"/>
        <end position="27"/>
    </location>
</feature>
<feature type="region of interest" description="Disordered" evidence="1">
    <location>
        <begin position="370"/>
        <end position="530"/>
    </location>
</feature>
<dbReference type="Gramene" id="RZC59643">
    <property type="protein sequence ID" value="RZC59643"/>
    <property type="gene ID" value="C5167_006954"/>
</dbReference>
<organism evidence="3 4">
    <name type="scientific">Papaver somniferum</name>
    <name type="common">Opium poppy</name>
    <dbReference type="NCBI Taxonomy" id="3469"/>
    <lineage>
        <taxon>Eukaryota</taxon>
        <taxon>Viridiplantae</taxon>
        <taxon>Streptophyta</taxon>
        <taxon>Embryophyta</taxon>
        <taxon>Tracheophyta</taxon>
        <taxon>Spermatophyta</taxon>
        <taxon>Magnoliopsida</taxon>
        <taxon>Ranunculales</taxon>
        <taxon>Papaveraceae</taxon>
        <taxon>Papaveroideae</taxon>
        <taxon>Papaver</taxon>
    </lineage>
</organism>
<dbReference type="EMBL" id="CM010718">
    <property type="protein sequence ID" value="RZC59643.1"/>
    <property type="molecule type" value="Genomic_DNA"/>
</dbReference>
<dbReference type="PANTHER" id="PTHR34119:SF1">
    <property type="entry name" value="OS04G0394700 PROTEIN"/>
    <property type="match status" value="1"/>
</dbReference>
<dbReference type="PANTHER" id="PTHR34119">
    <property type="entry name" value="HYDROXYPROLINE-RICH GLYCOPROTEIN-LIKE"/>
    <property type="match status" value="1"/>
</dbReference>
<dbReference type="STRING" id="3469.A0A4Y7JEX9"/>
<feature type="region of interest" description="Disordered" evidence="1">
    <location>
        <begin position="550"/>
        <end position="569"/>
    </location>
</feature>
<dbReference type="SUPFAM" id="SSF103657">
    <property type="entry name" value="BAR/IMD domain-like"/>
    <property type="match status" value="1"/>
</dbReference>
<feature type="compositionally biased region" description="Basic residues" evidence="1">
    <location>
        <begin position="1"/>
        <end position="19"/>
    </location>
</feature>
<evidence type="ECO:0000313" key="3">
    <source>
        <dbReference type="EMBL" id="RZC59643.1"/>
    </source>
</evidence>
<name>A0A4Y7JEX9_PAPSO</name>
<dbReference type="AlphaFoldDB" id="A0A4Y7JEX9"/>
<gene>
    <name evidence="3" type="ORF">C5167_006954</name>
</gene>
<dbReference type="GO" id="GO:0005737">
    <property type="term" value="C:cytoplasm"/>
    <property type="evidence" value="ECO:0007669"/>
    <property type="project" value="InterPro"/>
</dbReference>
<feature type="domain" description="BAR" evidence="2">
    <location>
        <begin position="62"/>
        <end position="230"/>
    </location>
</feature>
<feature type="compositionally biased region" description="Low complexity" evidence="1">
    <location>
        <begin position="452"/>
        <end position="465"/>
    </location>
</feature>
<dbReference type="InterPro" id="IPR004148">
    <property type="entry name" value="BAR_dom"/>
</dbReference>
<keyword evidence="4" id="KW-1185">Reference proteome</keyword>
<dbReference type="Gene3D" id="1.20.1270.60">
    <property type="entry name" value="Arfaptin homology (AH) domain/BAR domain"/>
    <property type="match status" value="1"/>
</dbReference>
<proteinExistence type="predicted"/>
<feature type="compositionally biased region" description="Low complexity" evidence="1">
    <location>
        <begin position="409"/>
        <end position="422"/>
    </location>
</feature>